<reference evidence="2 3" key="1">
    <citation type="journal article" date="2012" name="Stand. Genomic Sci.">
        <title>Complete genome sequence of the sulfur compounds oxidizing chemolithoautotroph Sulfuricurvum kujiense type strain (YK-1(T)).</title>
        <authorList>
            <person name="Han C."/>
            <person name="Kotsyurbenko O."/>
            <person name="Chertkov O."/>
            <person name="Held B."/>
            <person name="Lapidus A."/>
            <person name="Nolan M."/>
            <person name="Lucas S."/>
            <person name="Hammon N."/>
            <person name="Deshpande S."/>
            <person name="Cheng J.F."/>
            <person name="Tapia R."/>
            <person name="Goodwin L.A."/>
            <person name="Pitluck S."/>
            <person name="Liolios K."/>
            <person name="Pagani I."/>
            <person name="Ivanova N."/>
            <person name="Mavromatis K."/>
            <person name="Mikhailova N."/>
            <person name="Pati A."/>
            <person name="Chen A."/>
            <person name="Palaniappan K."/>
            <person name="Land M."/>
            <person name="Hauser L."/>
            <person name="Chang Y.J."/>
            <person name="Jeffries C.D."/>
            <person name="Brambilla E.M."/>
            <person name="Rohde M."/>
            <person name="Spring S."/>
            <person name="Sikorski J."/>
            <person name="Goker M."/>
            <person name="Woyke T."/>
            <person name="Bristow J."/>
            <person name="Eisen J.A."/>
            <person name="Markowitz V."/>
            <person name="Hugenholtz P."/>
            <person name="Kyrpides N.C."/>
            <person name="Klenk H.P."/>
            <person name="Detter J.C."/>
        </authorList>
    </citation>
    <scope>NUCLEOTIDE SEQUENCE [LARGE SCALE GENOMIC DNA]</scope>
    <source>
        <strain evidence="3">ATCC BAA-921 / DSM 16994 / JCM 11577 / YK-1</strain>
    </source>
</reference>
<gene>
    <name evidence="2" type="ordered locus">Sulku_0827</name>
</gene>
<organism evidence="2 3">
    <name type="scientific">Sulfuricurvum kujiense (strain ATCC BAA-921 / DSM 16994 / JCM 11577 / YK-1)</name>
    <dbReference type="NCBI Taxonomy" id="709032"/>
    <lineage>
        <taxon>Bacteria</taxon>
        <taxon>Pseudomonadati</taxon>
        <taxon>Campylobacterota</taxon>
        <taxon>Epsilonproteobacteria</taxon>
        <taxon>Campylobacterales</taxon>
        <taxon>Sulfurimonadaceae</taxon>
        <taxon>Sulfuricurvum</taxon>
    </lineage>
</organism>
<dbReference type="Proteomes" id="UP000008721">
    <property type="component" value="Chromosome"/>
</dbReference>
<dbReference type="STRING" id="709032.Sulku_0827"/>
<evidence type="ECO:0008006" key="4">
    <source>
        <dbReference type="Google" id="ProtNLM"/>
    </source>
</evidence>
<dbReference type="HOGENOM" id="CLU_786846_0_0_7"/>
<dbReference type="KEGG" id="sku:Sulku_0827"/>
<keyword evidence="1" id="KW-1133">Transmembrane helix</keyword>
<evidence type="ECO:0000313" key="2">
    <source>
        <dbReference type="EMBL" id="ADR33493.1"/>
    </source>
</evidence>
<name>E4U1X5_SULKY</name>
<dbReference type="EMBL" id="CP002355">
    <property type="protein sequence ID" value="ADR33493.1"/>
    <property type="molecule type" value="Genomic_DNA"/>
</dbReference>
<dbReference type="OrthoDB" id="9821496at2"/>
<feature type="transmembrane region" description="Helical" evidence="1">
    <location>
        <begin position="21"/>
        <end position="40"/>
    </location>
</feature>
<dbReference type="RefSeq" id="WP_013459690.1">
    <property type="nucleotide sequence ID" value="NC_014762.1"/>
</dbReference>
<sequence length="353" mass="39175">MDEISSVEKSVRDPFYKKYKIHLSVAAAIAAVGISALAHYKNTIVKEELISAMNHYQEELLLSGGEMKYGSVECGGIISTDCEIKAIKLSIMGQEQLSIGALRLGNVEELSELKAFASGQNIDASIDIEADDVTLPKPLLAQIISQNVSNAFQQNTLNKLDTVSFAFRGDIEGSSKNIKYLNVDQLRIDNAIMPLEFSMSARDISNTSPDTMILDHFILTMEDRAISDVTYESVKSFADSLADNEKEAFLKEFNLTLPQMSNRPKASHLINIAIAKHFETDLPNTSGMVEKDLINAMIQMLKGETNEITLEGKNQKKLTMIQLQNELQKSSAMSDVEAQKYMDDKFKLEVNSD</sequence>
<protein>
    <recommendedName>
        <fullName evidence="4">DUF945 family protein</fullName>
    </recommendedName>
</protein>
<evidence type="ECO:0000256" key="1">
    <source>
        <dbReference type="SAM" id="Phobius"/>
    </source>
</evidence>
<dbReference type="AlphaFoldDB" id="E4U1X5"/>
<keyword evidence="1" id="KW-0472">Membrane</keyword>
<keyword evidence="1" id="KW-0812">Transmembrane</keyword>
<accession>E4U1X5</accession>
<keyword evidence="3" id="KW-1185">Reference proteome</keyword>
<proteinExistence type="predicted"/>
<evidence type="ECO:0000313" key="3">
    <source>
        <dbReference type="Proteomes" id="UP000008721"/>
    </source>
</evidence>